<feature type="binding site" evidence="12">
    <location>
        <position position="226"/>
    </location>
    <ligand>
        <name>Mg(2+)</name>
        <dbReference type="ChEBI" id="CHEBI:18420"/>
        <label>2</label>
    </ligand>
</feature>
<feature type="binding site" evidence="12">
    <location>
        <begin position="91"/>
        <end position="94"/>
    </location>
    <ligand>
        <name>5-phospho-alpha-D-ribose 1-diphosphate</name>
        <dbReference type="ChEBI" id="CHEBI:58017"/>
    </ligand>
</feature>
<feature type="binding site" evidence="12">
    <location>
        <begin position="109"/>
        <end position="117"/>
    </location>
    <ligand>
        <name>5-phospho-alpha-D-ribose 1-diphosphate</name>
        <dbReference type="ChEBI" id="CHEBI:58017"/>
    </ligand>
</feature>
<comment type="catalytic activity">
    <reaction evidence="10 12">
        <text>N-(5-phospho-beta-D-ribosyl)anthranilate + diphosphate = 5-phospho-alpha-D-ribose 1-diphosphate + anthranilate</text>
        <dbReference type="Rhea" id="RHEA:11768"/>
        <dbReference type="ChEBI" id="CHEBI:16567"/>
        <dbReference type="ChEBI" id="CHEBI:18277"/>
        <dbReference type="ChEBI" id="CHEBI:33019"/>
        <dbReference type="ChEBI" id="CHEBI:58017"/>
        <dbReference type="EC" id="2.4.2.18"/>
    </reaction>
</comment>
<protein>
    <recommendedName>
        <fullName evidence="12">Anthranilate phosphoribosyltransferase</fullName>
        <ecNumber evidence="12">2.4.2.18</ecNumber>
    </recommendedName>
</protein>
<dbReference type="GO" id="GO:0000287">
    <property type="term" value="F:magnesium ion binding"/>
    <property type="evidence" value="ECO:0007669"/>
    <property type="project" value="UniProtKB-UniRule"/>
</dbReference>
<evidence type="ECO:0000313" key="16">
    <source>
        <dbReference type="Proteomes" id="UP000193450"/>
    </source>
</evidence>
<evidence type="ECO:0000256" key="11">
    <source>
        <dbReference type="ARBA" id="ARBA00061188"/>
    </source>
</evidence>
<evidence type="ECO:0000259" key="14">
    <source>
        <dbReference type="Pfam" id="PF02885"/>
    </source>
</evidence>
<feature type="binding site" evidence="12">
    <location>
        <position position="112"/>
    </location>
    <ligand>
        <name>anthranilate</name>
        <dbReference type="ChEBI" id="CHEBI:16567"/>
        <label>1</label>
    </ligand>
</feature>
<dbReference type="Gene3D" id="3.40.1030.10">
    <property type="entry name" value="Nucleoside phosphorylase/phosphoribosyltransferase catalytic domain"/>
    <property type="match status" value="1"/>
</dbReference>
<dbReference type="InterPro" id="IPR005940">
    <property type="entry name" value="Anthranilate_Pribosyl_Tfrase"/>
</dbReference>
<reference evidence="15 16" key="1">
    <citation type="submission" date="2016-11" db="EMBL/GenBank/DDBJ databases">
        <title>Trade-off between light-utilization and light-protection in marine flavobacteria.</title>
        <authorList>
            <person name="Kumagai Y."/>
        </authorList>
    </citation>
    <scope>NUCLEOTIDE SEQUENCE [LARGE SCALE GENOMIC DNA]</scope>
    <source>
        <strain evidence="15 16">NBRC 107125</strain>
    </source>
</reference>
<evidence type="ECO:0000256" key="2">
    <source>
        <dbReference type="ARBA" id="ARBA00011738"/>
    </source>
</evidence>
<keyword evidence="7 12" id="KW-0822">Tryptophan biosynthesis</keyword>
<evidence type="ECO:0000256" key="5">
    <source>
        <dbReference type="ARBA" id="ARBA00022679"/>
    </source>
</evidence>
<dbReference type="Proteomes" id="UP000193450">
    <property type="component" value="Chromosome"/>
</dbReference>
<keyword evidence="4 12" id="KW-0328">Glycosyltransferase</keyword>
<feature type="binding site" evidence="12">
    <location>
        <position position="89"/>
    </location>
    <ligand>
        <name>5-phospho-alpha-D-ribose 1-diphosphate</name>
        <dbReference type="ChEBI" id="CHEBI:58017"/>
    </ligand>
</feature>
<dbReference type="InterPro" id="IPR036320">
    <property type="entry name" value="Glycosyl_Trfase_fam3_N_dom_sf"/>
</dbReference>
<evidence type="ECO:0000256" key="10">
    <source>
        <dbReference type="ARBA" id="ARBA00052328"/>
    </source>
</evidence>
<name>A0A1X9NHB5_9GAMM</name>
<dbReference type="InterPro" id="IPR035902">
    <property type="entry name" value="Nuc_phospho_transferase"/>
</dbReference>
<dbReference type="KEGG" id="osg:BST96_09385"/>
<comment type="pathway">
    <text evidence="1 12">Amino-acid biosynthesis; L-tryptophan biosynthesis; L-tryptophan from chorismate: step 2/5.</text>
</comment>
<dbReference type="FunFam" id="3.40.1030.10:FF:000002">
    <property type="entry name" value="Anthranilate phosphoribosyltransferase"/>
    <property type="match status" value="1"/>
</dbReference>
<comment type="subunit">
    <text evidence="2 12">Homodimer.</text>
</comment>
<dbReference type="SUPFAM" id="SSF47648">
    <property type="entry name" value="Nucleoside phosphorylase/phosphoribosyltransferase N-terminal domain"/>
    <property type="match status" value="1"/>
</dbReference>
<evidence type="ECO:0000256" key="4">
    <source>
        <dbReference type="ARBA" id="ARBA00022676"/>
    </source>
</evidence>
<feature type="binding site" evidence="12">
    <location>
        <position position="227"/>
    </location>
    <ligand>
        <name>Mg(2+)</name>
        <dbReference type="ChEBI" id="CHEBI:18420"/>
        <label>1</label>
    </ligand>
</feature>
<sequence>MNIQTAISQVIEGQSLNTDDMIAVMRQIMTGECSDAQIAGFLVALRIKGETVEEITGAATVMRELATGVSVSGDHLVDIVGTGGDGISTFNISTASTFVVAAAGGKVAKHGNRSVSSKSGAADLLEAAGVRLDLTAEEVARCVDTVGVGFMFALNHHSAMKHAIGPRKELATRTVFNLLGPITNPAGVPNQLLGVFSKQWVRPIAEVLKDLGSEHILVVHSADGLDEISIADETFVAELKDGAITEYTISPEQFGLQRSALADLKVADAAESLSLIQSVLSGAEGGASDIVALNAGAAIYAANIASSLEEGVKIAQDVLASGTAGEKLKELAQVTQTMKEA</sequence>
<organism evidence="15 16">
    <name type="scientific">Oceanicoccus sagamiensis</name>
    <dbReference type="NCBI Taxonomy" id="716816"/>
    <lineage>
        <taxon>Bacteria</taxon>
        <taxon>Pseudomonadati</taxon>
        <taxon>Pseudomonadota</taxon>
        <taxon>Gammaproteobacteria</taxon>
        <taxon>Cellvibrionales</taxon>
        <taxon>Spongiibacteraceae</taxon>
        <taxon>Oceanicoccus</taxon>
    </lineage>
</organism>
<dbReference type="NCBIfam" id="TIGR01245">
    <property type="entry name" value="trpD"/>
    <property type="match status" value="1"/>
</dbReference>
<dbReference type="PANTHER" id="PTHR43285">
    <property type="entry name" value="ANTHRANILATE PHOSPHORIBOSYLTRANSFERASE"/>
    <property type="match status" value="1"/>
</dbReference>
<dbReference type="PANTHER" id="PTHR43285:SF2">
    <property type="entry name" value="ANTHRANILATE PHOSPHORIBOSYLTRANSFERASE"/>
    <property type="match status" value="1"/>
</dbReference>
<dbReference type="InterPro" id="IPR017459">
    <property type="entry name" value="Glycosyl_Trfase_fam3_N_dom"/>
</dbReference>
<dbReference type="HAMAP" id="MF_00211">
    <property type="entry name" value="TrpD"/>
    <property type="match status" value="1"/>
</dbReference>
<dbReference type="UniPathway" id="UPA00035">
    <property type="reaction ID" value="UER00041"/>
</dbReference>
<keyword evidence="16" id="KW-1185">Reference proteome</keyword>
<accession>A0A1X9NHB5</accession>
<dbReference type="AlphaFoldDB" id="A0A1X9NHB5"/>
<dbReference type="RefSeq" id="WP_085758456.1">
    <property type="nucleotide sequence ID" value="NZ_CP019343.1"/>
</dbReference>
<evidence type="ECO:0000256" key="1">
    <source>
        <dbReference type="ARBA" id="ARBA00004907"/>
    </source>
</evidence>
<dbReference type="GO" id="GO:0000162">
    <property type="term" value="P:L-tryptophan biosynthetic process"/>
    <property type="evidence" value="ECO:0007669"/>
    <property type="project" value="UniProtKB-UniRule"/>
</dbReference>
<feature type="binding site" evidence="12">
    <location>
        <position position="167"/>
    </location>
    <ligand>
        <name>anthranilate</name>
        <dbReference type="ChEBI" id="CHEBI:16567"/>
        <label>2</label>
    </ligand>
</feature>
<keyword evidence="9 12" id="KW-0057">Aromatic amino acid biosynthesis</keyword>
<feature type="binding site" evidence="12">
    <location>
        <position position="93"/>
    </location>
    <ligand>
        <name>Mg(2+)</name>
        <dbReference type="ChEBI" id="CHEBI:18420"/>
        <label>1</label>
    </ligand>
</feature>
<gene>
    <name evidence="12" type="primary">trpD</name>
    <name evidence="15" type="ORF">BST96_09385</name>
</gene>
<evidence type="ECO:0000313" key="15">
    <source>
        <dbReference type="EMBL" id="ARN74317.1"/>
    </source>
</evidence>
<feature type="domain" description="Glycosyl transferase family 3" evidence="13">
    <location>
        <begin position="74"/>
        <end position="324"/>
    </location>
</feature>
<comment type="function">
    <text evidence="12">Catalyzes the transfer of the phosphoribosyl group of 5-phosphorylribose-1-pyrophosphate (PRPP) to anthranilate to yield N-(5'-phosphoribosyl)-anthranilate (PRA).</text>
</comment>
<dbReference type="STRING" id="716816.BST96_09385"/>
<evidence type="ECO:0000259" key="13">
    <source>
        <dbReference type="Pfam" id="PF00591"/>
    </source>
</evidence>
<feature type="binding site" evidence="12">
    <location>
        <begin position="84"/>
        <end position="85"/>
    </location>
    <ligand>
        <name>5-phospho-alpha-D-ribose 1-diphosphate</name>
        <dbReference type="ChEBI" id="CHEBI:58017"/>
    </ligand>
</feature>
<keyword evidence="3 12" id="KW-0028">Amino-acid biosynthesis</keyword>
<feature type="binding site" evidence="12">
    <location>
        <position position="81"/>
    </location>
    <ligand>
        <name>anthranilate</name>
        <dbReference type="ChEBI" id="CHEBI:16567"/>
        <label>1</label>
    </ligand>
</feature>
<dbReference type="EMBL" id="CP019343">
    <property type="protein sequence ID" value="ARN74317.1"/>
    <property type="molecule type" value="Genomic_DNA"/>
</dbReference>
<dbReference type="EC" id="2.4.2.18" evidence="12"/>
<evidence type="ECO:0000256" key="6">
    <source>
        <dbReference type="ARBA" id="ARBA00022723"/>
    </source>
</evidence>
<evidence type="ECO:0000256" key="8">
    <source>
        <dbReference type="ARBA" id="ARBA00022842"/>
    </source>
</evidence>
<keyword evidence="8 12" id="KW-0460">Magnesium</keyword>
<dbReference type="GO" id="GO:0004048">
    <property type="term" value="F:anthranilate phosphoribosyltransferase activity"/>
    <property type="evidence" value="ECO:0007669"/>
    <property type="project" value="UniProtKB-UniRule"/>
</dbReference>
<feature type="binding site" evidence="12">
    <location>
        <position position="121"/>
    </location>
    <ligand>
        <name>5-phospho-alpha-D-ribose 1-diphosphate</name>
        <dbReference type="ChEBI" id="CHEBI:58017"/>
    </ligand>
</feature>
<feature type="binding site" evidence="12">
    <location>
        <position position="227"/>
    </location>
    <ligand>
        <name>Mg(2+)</name>
        <dbReference type="ChEBI" id="CHEBI:18420"/>
        <label>2</label>
    </ligand>
</feature>
<dbReference type="InterPro" id="IPR000312">
    <property type="entry name" value="Glycosyl_Trfase_fam3"/>
</dbReference>
<comment type="similarity">
    <text evidence="11">In the C-terminal section; belongs to the anthranilate phosphoribosyltransferase family.</text>
</comment>
<dbReference type="Pfam" id="PF00591">
    <property type="entry name" value="Glycos_transf_3"/>
    <property type="match status" value="1"/>
</dbReference>
<comment type="cofactor">
    <cofactor evidence="12">
        <name>Mg(2+)</name>
        <dbReference type="ChEBI" id="CHEBI:18420"/>
    </cofactor>
    <text evidence="12">Binds 2 magnesium ions per monomer.</text>
</comment>
<evidence type="ECO:0000256" key="9">
    <source>
        <dbReference type="ARBA" id="ARBA00023141"/>
    </source>
</evidence>
<dbReference type="GO" id="GO:0005829">
    <property type="term" value="C:cytosol"/>
    <property type="evidence" value="ECO:0007669"/>
    <property type="project" value="TreeGrafter"/>
</dbReference>
<dbReference type="Gene3D" id="1.20.970.10">
    <property type="entry name" value="Transferase, Pyrimidine Nucleoside Phosphorylase, Chain C"/>
    <property type="match status" value="1"/>
</dbReference>
<evidence type="ECO:0000256" key="3">
    <source>
        <dbReference type="ARBA" id="ARBA00022605"/>
    </source>
</evidence>
<keyword evidence="6 12" id="KW-0479">Metal-binding</keyword>
<evidence type="ECO:0000256" key="7">
    <source>
        <dbReference type="ARBA" id="ARBA00022822"/>
    </source>
</evidence>
<proteinExistence type="inferred from homology"/>
<comment type="similarity">
    <text evidence="12">Belongs to the anthranilate phosphoribosyltransferase family.</text>
</comment>
<keyword evidence="5 12" id="KW-0808">Transferase</keyword>
<dbReference type="SUPFAM" id="SSF52418">
    <property type="entry name" value="Nucleoside phosphorylase/phosphoribosyltransferase catalytic domain"/>
    <property type="match status" value="1"/>
</dbReference>
<dbReference type="Pfam" id="PF02885">
    <property type="entry name" value="Glycos_trans_3N"/>
    <property type="match status" value="1"/>
</dbReference>
<comment type="caution">
    <text evidence="12">Lacks conserved residue(s) required for the propagation of feature annotation.</text>
</comment>
<feature type="binding site" evidence="12">
    <location>
        <position position="81"/>
    </location>
    <ligand>
        <name>5-phospho-alpha-D-ribose 1-diphosphate</name>
        <dbReference type="ChEBI" id="CHEBI:58017"/>
    </ligand>
</feature>
<evidence type="ECO:0000256" key="12">
    <source>
        <dbReference type="HAMAP-Rule" id="MF_00211"/>
    </source>
</evidence>
<feature type="domain" description="Glycosyl transferase family 3 N-terminal" evidence="14">
    <location>
        <begin position="5"/>
        <end position="66"/>
    </location>
</feature>
<dbReference type="FunFam" id="1.20.970.10:FF:000006">
    <property type="entry name" value="Anthranilate phosphoribosyltransferase"/>
    <property type="match status" value="1"/>
</dbReference>
<dbReference type="OrthoDB" id="9806430at2"/>